<proteinExistence type="predicted"/>
<accession>A0ABD1Z193</accession>
<protein>
    <submittedName>
        <fullName evidence="1">Uncharacterized protein</fullName>
    </submittedName>
</protein>
<gene>
    <name evidence="1" type="ORF">R1flu_009072</name>
</gene>
<evidence type="ECO:0000313" key="1">
    <source>
        <dbReference type="EMBL" id="KAL2641485.1"/>
    </source>
</evidence>
<organism evidence="1 2">
    <name type="scientific">Riccia fluitans</name>
    <dbReference type="NCBI Taxonomy" id="41844"/>
    <lineage>
        <taxon>Eukaryota</taxon>
        <taxon>Viridiplantae</taxon>
        <taxon>Streptophyta</taxon>
        <taxon>Embryophyta</taxon>
        <taxon>Marchantiophyta</taxon>
        <taxon>Marchantiopsida</taxon>
        <taxon>Marchantiidae</taxon>
        <taxon>Marchantiales</taxon>
        <taxon>Ricciaceae</taxon>
        <taxon>Riccia</taxon>
    </lineage>
</organism>
<reference evidence="1 2" key="1">
    <citation type="submission" date="2024-09" db="EMBL/GenBank/DDBJ databases">
        <title>Chromosome-scale assembly of Riccia fluitans.</title>
        <authorList>
            <person name="Paukszto L."/>
            <person name="Sawicki J."/>
            <person name="Karawczyk K."/>
            <person name="Piernik-Szablinska J."/>
            <person name="Szczecinska M."/>
            <person name="Mazdziarz M."/>
        </authorList>
    </citation>
    <scope>NUCLEOTIDE SEQUENCE [LARGE SCALE GENOMIC DNA]</scope>
    <source>
        <strain evidence="1">Rf_01</strain>
        <tissue evidence="1">Aerial parts of the thallus</tissue>
    </source>
</reference>
<keyword evidence="2" id="KW-1185">Reference proteome</keyword>
<name>A0ABD1Z193_9MARC</name>
<dbReference type="EMBL" id="JBHFFA010000002">
    <property type="protein sequence ID" value="KAL2641485.1"/>
    <property type="molecule type" value="Genomic_DNA"/>
</dbReference>
<evidence type="ECO:0000313" key="2">
    <source>
        <dbReference type="Proteomes" id="UP001605036"/>
    </source>
</evidence>
<sequence length="80" mass="9249">MNLESGINLLETRLVQAKDDFDGDLFIRASDPKPLEEMVREVMRLFRDSKGYNQAKELRHAAEILAAFHLRIAIAQYTEK</sequence>
<comment type="caution">
    <text evidence="1">The sequence shown here is derived from an EMBL/GenBank/DDBJ whole genome shotgun (WGS) entry which is preliminary data.</text>
</comment>
<dbReference type="AlphaFoldDB" id="A0ABD1Z193"/>
<dbReference type="Proteomes" id="UP001605036">
    <property type="component" value="Unassembled WGS sequence"/>
</dbReference>